<reference evidence="1 2" key="1">
    <citation type="journal article" date="2016" name="Mol. Biol. Evol.">
        <title>Comparative Genomics of Early-Diverging Mushroom-Forming Fungi Provides Insights into the Origins of Lignocellulose Decay Capabilities.</title>
        <authorList>
            <person name="Nagy L.G."/>
            <person name="Riley R."/>
            <person name="Tritt A."/>
            <person name="Adam C."/>
            <person name="Daum C."/>
            <person name="Floudas D."/>
            <person name="Sun H."/>
            <person name="Yadav J.S."/>
            <person name="Pangilinan J."/>
            <person name="Larsson K.H."/>
            <person name="Matsuura K."/>
            <person name="Barry K."/>
            <person name="Labutti K."/>
            <person name="Kuo R."/>
            <person name="Ohm R.A."/>
            <person name="Bhattacharya S.S."/>
            <person name="Shirouzu T."/>
            <person name="Yoshinaga Y."/>
            <person name="Martin F.M."/>
            <person name="Grigoriev I.V."/>
            <person name="Hibbett D.S."/>
        </authorList>
    </citation>
    <scope>NUCLEOTIDE SEQUENCE [LARGE SCALE GENOMIC DNA]</scope>
    <source>
        <strain evidence="1 2">HHB10207 ss-3</strain>
    </source>
</reference>
<name>A0A166F8U7_9AGAM</name>
<dbReference type="Proteomes" id="UP000076798">
    <property type="component" value="Unassembled WGS sequence"/>
</dbReference>
<protein>
    <submittedName>
        <fullName evidence="1">Uncharacterized protein</fullName>
    </submittedName>
</protein>
<evidence type="ECO:0000313" key="2">
    <source>
        <dbReference type="Proteomes" id="UP000076798"/>
    </source>
</evidence>
<sequence>MSVLSAESATDLQSYVEARALPEGGYLVLEQEINAKIPFKFELFPLLIEGVYDTGADYLTGNVKLYIPLKGYVVILHFSGNLKDGIVIPINLPLIKGTLTFKSELWQGAQWLTLIVDVKFSIFPPINKTFHLFKLLPIPSAGVGAAGLTNGSTVSAADLNTQWLEQLHLFSKLALANGGALPTLPQVAASA</sequence>
<keyword evidence="2" id="KW-1185">Reference proteome</keyword>
<evidence type="ECO:0000313" key="1">
    <source>
        <dbReference type="EMBL" id="KZT40401.1"/>
    </source>
</evidence>
<proteinExistence type="predicted"/>
<gene>
    <name evidence="1" type="ORF">SISSUDRAFT_1060327</name>
</gene>
<accession>A0A166F8U7</accession>
<dbReference type="AlphaFoldDB" id="A0A166F8U7"/>
<dbReference type="OrthoDB" id="3066632at2759"/>
<dbReference type="EMBL" id="KV428033">
    <property type="protein sequence ID" value="KZT40401.1"/>
    <property type="molecule type" value="Genomic_DNA"/>
</dbReference>
<organism evidence="1 2">
    <name type="scientific">Sistotremastrum suecicum HHB10207 ss-3</name>
    <dbReference type="NCBI Taxonomy" id="1314776"/>
    <lineage>
        <taxon>Eukaryota</taxon>
        <taxon>Fungi</taxon>
        <taxon>Dikarya</taxon>
        <taxon>Basidiomycota</taxon>
        <taxon>Agaricomycotina</taxon>
        <taxon>Agaricomycetes</taxon>
        <taxon>Sistotremastrales</taxon>
        <taxon>Sistotremastraceae</taxon>
        <taxon>Sistotremastrum</taxon>
    </lineage>
</organism>